<proteinExistence type="predicted"/>
<feature type="domain" description="PAC" evidence="9">
    <location>
        <begin position="91"/>
        <end position="143"/>
    </location>
</feature>
<dbReference type="InterPro" id="IPR000700">
    <property type="entry name" value="PAS-assoc_C"/>
</dbReference>
<dbReference type="CDD" id="cd00082">
    <property type="entry name" value="HisKA"/>
    <property type="match status" value="1"/>
</dbReference>
<comment type="caution">
    <text evidence="10">The sequence shown here is derived from an EMBL/GenBank/DDBJ whole genome shotgun (WGS) entry which is preliminary data.</text>
</comment>
<evidence type="ECO:0000256" key="4">
    <source>
        <dbReference type="ARBA" id="ARBA00022679"/>
    </source>
</evidence>
<dbReference type="RefSeq" id="WP_371438501.1">
    <property type="nucleotide sequence ID" value="NZ_JBHSRS010000018.1"/>
</dbReference>
<feature type="domain" description="Histidine kinase" evidence="7">
    <location>
        <begin position="292"/>
        <end position="508"/>
    </location>
</feature>
<reference evidence="11" key="1">
    <citation type="journal article" date="2019" name="Int. J. Syst. Evol. Microbiol.">
        <title>The Global Catalogue of Microorganisms (GCM) 10K type strain sequencing project: providing services to taxonomists for standard genome sequencing and annotation.</title>
        <authorList>
            <consortium name="The Broad Institute Genomics Platform"/>
            <consortium name="The Broad Institute Genome Sequencing Center for Infectious Disease"/>
            <person name="Wu L."/>
            <person name="Ma J."/>
        </authorList>
    </citation>
    <scope>NUCLEOTIDE SEQUENCE [LARGE SCALE GENOMIC DNA]</scope>
    <source>
        <strain evidence="11">CCUG 39402</strain>
    </source>
</reference>
<comment type="catalytic activity">
    <reaction evidence="1">
        <text>ATP + protein L-histidine = ADP + protein N-phospho-L-histidine.</text>
        <dbReference type="EC" id="2.7.13.3"/>
    </reaction>
</comment>
<dbReference type="InterPro" id="IPR005467">
    <property type="entry name" value="His_kinase_dom"/>
</dbReference>
<keyword evidence="10" id="KW-0067">ATP-binding</keyword>
<dbReference type="SUPFAM" id="SSF55874">
    <property type="entry name" value="ATPase domain of HSP90 chaperone/DNA topoisomerase II/histidine kinase"/>
    <property type="match status" value="1"/>
</dbReference>
<dbReference type="InterPro" id="IPR036097">
    <property type="entry name" value="HisK_dim/P_sf"/>
</dbReference>
<evidence type="ECO:0000256" key="1">
    <source>
        <dbReference type="ARBA" id="ARBA00000085"/>
    </source>
</evidence>
<dbReference type="EC" id="2.7.13.3" evidence="2"/>
<sequence length="509" mass="56469">MSQPSSAPSAPAQAAALPGEALLRQIAANIDVMLWSWDPQSQRISYTNPAFERFWGLSAASMAGDPWQWLAQVDAGERERVRSLQTSATARTEDYRVKRPNGDIARLSQRALPMHGPSGQLLRIIHLASNITWQVDTSKQLRVEIDRRTDSEAKYRAVVENVSEGILVTANGRILYANPKALEFTDVDEETARSKPFIEFIHPDDHSMVLDNHRRRLNGEPVPERYQFRVQHGASPTRWLEISGVMFEWQGAPATLNFLSDVTLKRQAEQDMLKALTHERELSELKSRFVAVASHEFRTPLAAILSSVDLLDAYGSSFPAEERRELLEQIKTAVARMSGMVEQVLLTSRLELGTFRFDAAPLLVPDWLVQMMAELEHGNRQAARISVTCDGLDAPRMADQQLLRHVVVNLLNNALKYSDPDTPVQFAVAGVGDDLQLRISDQGIGIPEADLPHLFGRFHRGTNVGNISGTGIGLNIVKECVDLHQGTIAVSSQPGQGATFTVRLRAPLA</sequence>
<dbReference type="SMART" id="SM00388">
    <property type="entry name" value="HisKA"/>
    <property type="match status" value="1"/>
</dbReference>
<dbReference type="GO" id="GO:0005524">
    <property type="term" value="F:ATP binding"/>
    <property type="evidence" value="ECO:0007669"/>
    <property type="project" value="UniProtKB-KW"/>
</dbReference>
<dbReference type="SMART" id="SM00387">
    <property type="entry name" value="HATPase_c"/>
    <property type="match status" value="1"/>
</dbReference>
<gene>
    <name evidence="10" type="ORF">ACFQND_11710</name>
</gene>
<dbReference type="InterPro" id="IPR050736">
    <property type="entry name" value="Sensor_HK_Regulatory"/>
</dbReference>
<keyword evidence="5" id="KW-0418">Kinase</keyword>
<dbReference type="PANTHER" id="PTHR43711:SF26">
    <property type="entry name" value="SENSOR HISTIDINE KINASE RCSC"/>
    <property type="match status" value="1"/>
</dbReference>
<keyword evidence="6" id="KW-0902">Two-component regulatory system</keyword>
<evidence type="ECO:0000259" key="7">
    <source>
        <dbReference type="PROSITE" id="PS50109"/>
    </source>
</evidence>
<dbReference type="InterPro" id="IPR013767">
    <property type="entry name" value="PAS_fold"/>
</dbReference>
<dbReference type="InterPro" id="IPR035965">
    <property type="entry name" value="PAS-like_dom_sf"/>
</dbReference>
<keyword evidence="10" id="KW-0547">Nucleotide-binding</keyword>
<dbReference type="InterPro" id="IPR004358">
    <property type="entry name" value="Sig_transdc_His_kin-like_C"/>
</dbReference>
<dbReference type="Pfam" id="PF00989">
    <property type="entry name" value="PAS"/>
    <property type="match status" value="1"/>
</dbReference>
<dbReference type="PANTHER" id="PTHR43711">
    <property type="entry name" value="TWO-COMPONENT HISTIDINE KINASE"/>
    <property type="match status" value="1"/>
</dbReference>
<dbReference type="Pfam" id="PF02518">
    <property type="entry name" value="HATPase_c"/>
    <property type="match status" value="1"/>
</dbReference>
<dbReference type="InterPro" id="IPR000014">
    <property type="entry name" value="PAS"/>
</dbReference>
<accession>A0ABW1TYD8</accession>
<dbReference type="Proteomes" id="UP001596270">
    <property type="component" value="Unassembled WGS sequence"/>
</dbReference>
<evidence type="ECO:0000256" key="5">
    <source>
        <dbReference type="ARBA" id="ARBA00022777"/>
    </source>
</evidence>
<dbReference type="InterPro" id="IPR003661">
    <property type="entry name" value="HisK_dim/P_dom"/>
</dbReference>
<feature type="domain" description="PAS" evidence="8">
    <location>
        <begin position="151"/>
        <end position="220"/>
    </location>
</feature>
<dbReference type="SUPFAM" id="SSF47384">
    <property type="entry name" value="Homodimeric domain of signal transducing histidine kinase"/>
    <property type="match status" value="1"/>
</dbReference>
<dbReference type="Gene3D" id="3.30.450.20">
    <property type="entry name" value="PAS domain"/>
    <property type="match status" value="2"/>
</dbReference>
<evidence type="ECO:0000256" key="6">
    <source>
        <dbReference type="ARBA" id="ARBA00023012"/>
    </source>
</evidence>
<dbReference type="PROSITE" id="PS50109">
    <property type="entry name" value="HIS_KIN"/>
    <property type="match status" value="1"/>
</dbReference>
<dbReference type="NCBIfam" id="TIGR00229">
    <property type="entry name" value="sensory_box"/>
    <property type="match status" value="2"/>
</dbReference>
<dbReference type="Gene3D" id="3.30.565.10">
    <property type="entry name" value="Histidine kinase-like ATPase, C-terminal domain"/>
    <property type="match status" value="1"/>
</dbReference>
<dbReference type="SMART" id="SM00091">
    <property type="entry name" value="PAS"/>
    <property type="match status" value="2"/>
</dbReference>
<dbReference type="PROSITE" id="PS50112">
    <property type="entry name" value="PAS"/>
    <property type="match status" value="1"/>
</dbReference>
<evidence type="ECO:0000313" key="10">
    <source>
        <dbReference type="EMBL" id="MFC6281900.1"/>
    </source>
</evidence>
<organism evidence="10 11">
    <name type="scientific">Polaromonas aquatica</name>
    <dbReference type="NCBI Taxonomy" id="332657"/>
    <lineage>
        <taxon>Bacteria</taxon>
        <taxon>Pseudomonadati</taxon>
        <taxon>Pseudomonadota</taxon>
        <taxon>Betaproteobacteria</taxon>
        <taxon>Burkholderiales</taxon>
        <taxon>Comamonadaceae</taxon>
        <taxon>Polaromonas</taxon>
    </lineage>
</organism>
<dbReference type="EMBL" id="JBHSRS010000018">
    <property type="protein sequence ID" value="MFC6281900.1"/>
    <property type="molecule type" value="Genomic_DNA"/>
</dbReference>
<dbReference type="InterPro" id="IPR003594">
    <property type="entry name" value="HATPase_dom"/>
</dbReference>
<name>A0ABW1TYD8_9BURK</name>
<evidence type="ECO:0000259" key="8">
    <source>
        <dbReference type="PROSITE" id="PS50112"/>
    </source>
</evidence>
<keyword evidence="4" id="KW-0808">Transferase</keyword>
<dbReference type="Pfam" id="PF08447">
    <property type="entry name" value="PAS_3"/>
    <property type="match status" value="1"/>
</dbReference>
<dbReference type="InterPro" id="IPR036890">
    <property type="entry name" value="HATPase_C_sf"/>
</dbReference>
<dbReference type="SUPFAM" id="SSF55785">
    <property type="entry name" value="PYP-like sensor domain (PAS domain)"/>
    <property type="match status" value="2"/>
</dbReference>
<keyword evidence="3" id="KW-0597">Phosphoprotein</keyword>
<dbReference type="CDD" id="cd00075">
    <property type="entry name" value="HATPase"/>
    <property type="match status" value="1"/>
</dbReference>
<dbReference type="Gene3D" id="1.10.287.130">
    <property type="match status" value="1"/>
</dbReference>
<dbReference type="PRINTS" id="PR00344">
    <property type="entry name" value="BCTRLSENSOR"/>
</dbReference>
<keyword evidence="11" id="KW-1185">Reference proteome</keyword>
<evidence type="ECO:0000256" key="3">
    <source>
        <dbReference type="ARBA" id="ARBA00022553"/>
    </source>
</evidence>
<dbReference type="CDD" id="cd00130">
    <property type="entry name" value="PAS"/>
    <property type="match status" value="2"/>
</dbReference>
<evidence type="ECO:0000259" key="9">
    <source>
        <dbReference type="PROSITE" id="PS50113"/>
    </source>
</evidence>
<evidence type="ECO:0000313" key="11">
    <source>
        <dbReference type="Proteomes" id="UP001596270"/>
    </source>
</evidence>
<dbReference type="Pfam" id="PF00512">
    <property type="entry name" value="HisKA"/>
    <property type="match status" value="1"/>
</dbReference>
<evidence type="ECO:0000256" key="2">
    <source>
        <dbReference type="ARBA" id="ARBA00012438"/>
    </source>
</evidence>
<protein>
    <recommendedName>
        <fullName evidence="2">histidine kinase</fullName>
        <ecNumber evidence="2">2.7.13.3</ecNumber>
    </recommendedName>
</protein>
<dbReference type="InterPro" id="IPR013655">
    <property type="entry name" value="PAS_fold_3"/>
</dbReference>
<dbReference type="PROSITE" id="PS50113">
    <property type="entry name" value="PAC"/>
    <property type="match status" value="1"/>
</dbReference>